<dbReference type="SUPFAM" id="SSF49503">
    <property type="entry name" value="Cupredoxins"/>
    <property type="match status" value="1"/>
</dbReference>
<feature type="compositionally biased region" description="Low complexity" evidence="4">
    <location>
        <begin position="191"/>
        <end position="218"/>
    </location>
</feature>
<name>A0A4D4MJP6_STRAX</name>
<evidence type="ECO:0000256" key="3">
    <source>
        <dbReference type="ARBA" id="ARBA00023008"/>
    </source>
</evidence>
<dbReference type="Gene3D" id="2.60.40.420">
    <property type="entry name" value="Cupredoxins - blue copper proteins"/>
    <property type="match status" value="1"/>
</dbReference>
<keyword evidence="3" id="KW-0186">Copper</keyword>
<feature type="region of interest" description="Disordered" evidence="4">
    <location>
        <begin position="189"/>
        <end position="237"/>
    </location>
</feature>
<reference evidence="6 7" key="1">
    <citation type="submission" date="2019-04" db="EMBL/GenBank/DDBJ databases">
        <title>Draft genome sequences of Streptomyces avermitilis ATCC 31267.</title>
        <authorList>
            <person name="Komaki H."/>
            <person name="Tamura T."/>
            <person name="Hosoyama A."/>
        </authorList>
    </citation>
    <scope>NUCLEOTIDE SEQUENCE [LARGE SCALE GENOMIC DNA]</scope>
    <source>
        <strain evidence="6 7">ATCC 31267</strain>
    </source>
</reference>
<dbReference type="AlphaFoldDB" id="A0A4D4MJP6"/>
<evidence type="ECO:0000256" key="1">
    <source>
        <dbReference type="ARBA" id="ARBA00022723"/>
    </source>
</evidence>
<organism evidence="6 7">
    <name type="scientific">Streptomyces avermitilis</name>
    <dbReference type="NCBI Taxonomy" id="33903"/>
    <lineage>
        <taxon>Bacteria</taxon>
        <taxon>Bacillati</taxon>
        <taxon>Actinomycetota</taxon>
        <taxon>Actinomycetes</taxon>
        <taxon>Kitasatosporales</taxon>
        <taxon>Streptomycetaceae</taxon>
        <taxon>Streptomyces</taxon>
    </lineage>
</organism>
<sequence>MLYGYAHTHAPHPARSHHRGRRLRNPRRLLRTRHPQTRHPPRHQQPQQHQLHPHGPKGYINPSDPEVIAAEKARGTGPLRTFALTATETTLDLGGHTIKTWAYGDTLPGKELRLTAGDTLNLTLANHLPAPTTLHSHGIRMRCDMDGVPGLTQHSIKPGADFTYRFHITHPGTYWIHSHFGMQLDRGLYAPSSSKTPKNPSPTTKNGPSSSTTGSTASTPPPPTTSSPNYKTANTHP</sequence>
<dbReference type="GO" id="GO:0005507">
    <property type="term" value="F:copper ion binding"/>
    <property type="evidence" value="ECO:0007669"/>
    <property type="project" value="InterPro"/>
</dbReference>
<feature type="domain" description="Plastocyanin-like" evidence="5">
    <location>
        <begin position="90"/>
        <end position="191"/>
    </location>
</feature>
<gene>
    <name evidence="6" type="ORF">SAV31267_009520</name>
</gene>
<dbReference type="Proteomes" id="UP000299211">
    <property type="component" value="Unassembled WGS sequence"/>
</dbReference>
<feature type="region of interest" description="Disordered" evidence="4">
    <location>
        <begin position="1"/>
        <end position="63"/>
    </location>
</feature>
<dbReference type="InterPro" id="IPR011707">
    <property type="entry name" value="Cu-oxidase-like_N"/>
</dbReference>
<accession>A0A4D4MJP6</accession>
<evidence type="ECO:0000313" key="7">
    <source>
        <dbReference type="Proteomes" id="UP000299211"/>
    </source>
</evidence>
<keyword evidence="2" id="KW-0560">Oxidoreductase</keyword>
<dbReference type="PANTHER" id="PTHR11709:SF394">
    <property type="entry name" value="FI03373P-RELATED"/>
    <property type="match status" value="1"/>
</dbReference>
<evidence type="ECO:0000259" key="5">
    <source>
        <dbReference type="Pfam" id="PF07732"/>
    </source>
</evidence>
<proteinExistence type="predicted"/>
<protein>
    <recommendedName>
        <fullName evidence="5">Plastocyanin-like domain-containing protein</fullName>
    </recommendedName>
</protein>
<dbReference type="Pfam" id="PF07732">
    <property type="entry name" value="Cu-oxidase_3"/>
    <property type="match status" value="1"/>
</dbReference>
<feature type="compositionally biased region" description="Basic residues" evidence="4">
    <location>
        <begin position="9"/>
        <end position="42"/>
    </location>
</feature>
<dbReference type="PANTHER" id="PTHR11709">
    <property type="entry name" value="MULTI-COPPER OXIDASE"/>
    <property type="match status" value="1"/>
</dbReference>
<evidence type="ECO:0000313" key="6">
    <source>
        <dbReference type="EMBL" id="GDY71467.1"/>
    </source>
</evidence>
<evidence type="ECO:0000256" key="4">
    <source>
        <dbReference type="SAM" id="MobiDB-lite"/>
    </source>
</evidence>
<dbReference type="InterPro" id="IPR008972">
    <property type="entry name" value="Cupredoxin"/>
</dbReference>
<dbReference type="EMBL" id="BJHY01000001">
    <property type="protein sequence ID" value="GDY71467.1"/>
    <property type="molecule type" value="Genomic_DNA"/>
</dbReference>
<dbReference type="InterPro" id="IPR045087">
    <property type="entry name" value="Cu-oxidase_fam"/>
</dbReference>
<evidence type="ECO:0000256" key="2">
    <source>
        <dbReference type="ARBA" id="ARBA00023002"/>
    </source>
</evidence>
<dbReference type="GO" id="GO:0016491">
    <property type="term" value="F:oxidoreductase activity"/>
    <property type="evidence" value="ECO:0007669"/>
    <property type="project" value="UniProtKB-KW"/>
</dbReference>
<keyword evidence="1" id="KW-0479">Metal-binding</keyword>
<comment type="caution">
    <text evidence="6">The sequence shown here is derived from an EMBL/GenBank/DDBJ whole genome shotgun (WGS) entry which is preliminary data.</text>
</comment>